<protein>
    <recommendedName>
        <fullName evidence="3">DUF2620 domain-containing protein</fullName>
    </recommendedName>
</protein>
<name>A0AAV3WR12_9LACT</name>
<accession>A0AAV3WR12</accession>
<dbReference type="Pfam" id="PF10941">
    <property type="entry name" value="DUF2620"/>
    <property type="match status" value="1"/>
</dbReference>
<evidence type="ECO:0000313" key="1">
    <source>
        <dbReference type="EMBL" id="GEQ35495.1"/>
    </source>
</evidence>
<proteinExistence type="predicted"/>
<dbReference type="AlphaFoldDB" id="A0AAV3WR12"/>
<evidence type="ECO:0000313" key="2">
    <source>
        <dbReference type="Proteomes" id="UP000887127"/>
    </source>
</evidence>
<dbReference type="RefSeq" id="WP_091762593.1">
    <property type="nucleotide sequence ID" value="NZ_BJVX01000015.1"/>
</dbReference>
<evidence type="ECO:0008006" key="3">
    <source>
        <dbReference type="Google" id="ProtNLM"/>
    </source>
</evidence>
<reference evidence="1" key="1">
    <citation type="submission" date="2019-08" db="EMBL/GenBank/DDBJ databases">
        <title>Marinilactibacillus psychrotolerans M13-2T whole genome sequencing project.</title>
        <authorList>
            <person name="Ishikawa M."/>
            <person name="Suzuki T."/>
            <person name="Matsutani M."/>
        </authorList>
    </citation>
    <scope>NUCLEOTIDE SEQUENCE</scope>
    <source>
        <strain evidence="1">M13-2T</strain>
    </source>
</reference>
<dbReference type="GeneID" id="96911931"/>
<comment type="caution">
    <text evidence="1">The sequence shown here is derived from an EMBL/GenBank/DDBJ whole genome shotgun (WGS) entry which is preliminary data.</text>
</comment>
<dbReference type="Proteomes" id="UP000887127">
    <property type="component" value="Unassembled WGS sequence"/>
</dbReference>
<organism evidence="1 2">
    <name type="scientific">Marinilactibacillus psychrotolerans</name>
    <dbReference type="NCBI Taxonomy" id="191770"/>
    <lineage>
        <taxon>Bacteria</taxon>
        <taxon>Bacillati</taxon>
        <taxon>Bacillota</taxon>
        <taxon>Bacilli</taxon>
        <taxon>Lactobacillales</taxon>
        <taxon>Carnobacteriaceae</taxon>
        <taxon>Marinilactibacillus</taxon>
    </lineage>
</organism>
<sequence>MLKFVVGGQIDKKEVAQVINELVGDKAEVEVKSDLDAAMALKNKQADYYFGACNTGGGGALAMAIALIGRSNCSTVSMPGNIMSEEKIAEEVQAGKQAFGFTAQHKDTVLPIIVKEILKKEDK</sequence>
<dbReference type="EMBL" id="BKBI01000006">
    <property type="protein sequence ID" value="GEQ35495.1"/>
    <property type="molecule type" value="Genomic_DNA"/>
</dbReference>
<dbReference type="InterPro" id="IPR021238">
    <property type="entry name" value="DUF2620"/>
</dbReference>
<gene>
    <name evidence="1" type="ORF">M132T_10030</name>
</gene>